<feature type="domain" description="MRH" evidence="21">
    <location>
        <begin position="34"/>
        <end position="159"/>
    </location>
</feature>
<evidence type="ECO:0000256" key="4">
    <source>
        <dbReference type="ARBA" id="ARBA00004472"/>
    </source>
</evidence>
<feature type="domain" description="MRH" evidence="21">
    <location>
        <begin position="442"/>
        <end position="583"/>
    </location>
</feature>
<dbReference type="OrthoDB" id="4504960at2759"/>
<evidence type="ECO:0000256" key="12">
    <source>
        <dbReference type="ARBA" id="ARBA00023006"/>
    </source>
</evidence>
<evidence type="ECO:0000256" key="10">
    <source>
        <dbReference type="ARBA" id="ARBA00022927"/>
    </source>
</evidence>
<keyword evidence="23" id="KW-1185">Reference proteome</keyword>
<feature type="domain" description="MRH" evidence="21">
    <location>
        <begin position="959"/>
        <end position="1091"/>
    </location>
</feature>
<evidence type="ECO:0000313" key="22">
    <source>
        <dbReference type="EMBL" id="CAD5113302.1"/>
    </source>
</evidence>
<dbReference type="GO" id="GO:0034045">
    <property type="term" value="C:phagophore assembly site membrane"/>
    <property type="evidence" value="ECO:0007669"/>
    <property type="project" value="UniProtKB-SubCell"/>
</dbReference>
<evidence type="ECO:0000259" key="21">
    <source>
        <dbReference type="PROSITE" id="PS51914"/>
    </source>
</evidence>
<dbReference type="Proteomes" id="UP000549394">
    <property type="component" value="Unassembled WGS sequence"/>
</dbReference>
<keyword evidence="14" id="KW-0496">Mitochondrion</keyword>
<feature type="domain" description="MRH" evidence="21">
    <location>
        <begin position="321"/>
        <end position="435"/>
    </location>
</feature>
<feature type="transmembrane region" description="Helical" evidence="19">
    <location>
        <begin position="2054"/>
        <end position="2073"/>
    </location>
</feature>
<dbReference type="SMART" id="SM01404">
    <property type="entry name" value="CIMR"/>
    <property type="match status" value="11"/>
</dbReference>
<keyword evidence="12" id="KW-0072">Autophagy</keyword>
<evidence type="ECO:0000256" key="13">
    <source>
        <dbReference type="ARBA" id="ARBA00023034"/>
    </source>
</evidence>
<dbReference type="GO" id="GO:0000139">
    <property type="term" value="C:Golgi membrane"/>
    <property type="evidence" value="ECO:0007669"/>
    <property type="project" value="UniProtKB-SubCell"/>
</dbReference>
<proteinExistence type="inferred from homology"/>
<feature type="region of interest" description="Disordered" evidence="18">
    <location>
        <begin position="2139"/>
        <end position="2202"/>
    </location>
</feature>
<dbReference type="Pfam" id="PF09451">
    <property type="entry name" value="ATG27"/>
    <property type="match status" value="1"/>
</dbReference>
<dbReference type="PANTHER" id="PTHR15071:SF0">
    <property type="entry name" value="MANNOSE 6-PHOSPHATE RECEPTOR-LIKE PROTEIN 1"/>
    <property type="match status" value="1"/>
</dbReference>
<keyword evidence="9 20" id="KW-0732">Signal</keyword>
<gene>
    <name evidence="22" type="ORF">DGYR_LOCUS2320</name>
</gene>
<evidence type="ECO:0000256" key="8">
    <source>
        <dbReference type="ARBA" id="ARBA00022692"/>
    </source>
</evidence>
<keyword evidence="11 19" id="KW-1133">Transmembrane helix</keyword>
<keyword evidence="16" id="KW-1015">Disulfide bond</keyword>
<evidence type="ECO:0000256" key="2">
    <source>
        <dbReference type="ARBA" id="ARBA00004358"/>
    </source>
</evidence>
<evidence type="ECO:0000256" key="1">
    <source>
        <dbReference type="ARBA" id="ARBA00004304"/>
    </source>
</evidence>
<dbReference type="GO" id="GO:0006914">
    <property type="term" value="P:autophagy"/>
    <property type="evidence" value="ECO:0007669"/>
    <property type="project" value="UniProtKB-KW"/>
</dbReference>
<evidence type="ECO:0000256" key="9">
    <source>
        <dbReference type="ARBA" id="ARBA00022729"/>
    </source>
</evidence>
<feature type="signal peptide" evidence="20">
    <location>
        <begin position="1"/>
        <end position="33"/>
    </location>
</feature>
<keyword evidence="13" id="KW-0333">Golgi apparatus</keyword>
<dbReference type="InterPro" id="IPR044865">
    <property type="entry name" value="MRH_dom"/>
</dbReference>
<dbReference type="Gene3D" id="2.70.130.10">
    <property type="entry name" value="Mannose-6-phosphate receptor binding domain"/>
    <property type="match status" value="13"/>
</dbReference>
<dbReference type="GO" id="GO:0015031">
    <property type="term" value="P:protein transport"/>
    <property type="evidence" value="ECO:0007669"/>
    <property type="project" value="UniProtKB-KW"/>
</dbReference>
<comment type="subcellular location">
    <subcellularLocation>
        <location evidence="2">Cytoplasmic vesicle membrane</location>
        <topology evidence="2">Single-pass type I membrane protein</topology>
    </subcellularLocation>
    <subcellularLocation>
        <location evidence="3">Golgi apparatus membrane</location>
    </subcellularLocation>
    <subcellularLocation>
        <location evidence="1">Mitochondrion membrane</location>
        <topology evidence="1">Single-pass membrane protein</topology>
    </subcellularLocation>
    <subcellularLocation>
        <location evidence="4">Preautophagosomal structure membrane</location>
        <topology evidence="4">Single-pass type I membrane protein</topology>
    </subcellularLocation>
</comment>
<keyword evidence="17" id="KW-0968">Cytoplasmic vesicle</keyword>
<dbReference type="GO" id="GO:0010008">
    <property type="term" value="C:endosome membrane"/>
    <property type="evidence" value="ECO:0007669"/>
    <property type="project" value="UniProtKB-SubCell"/>
</dbReference>
<feature type="domain" description="MRH" evidence="21">
    <location>
        <begin position="1759"/>
        <end position="1912"/>
    </location>
</feature>
<evidence type="ECO:0000256" key="6">
    <source>
        <dbReference type="ARBA" id="ARBA00013776"/>
    </source>
</evidence>
<keyword evidence="7" id="KW-0813">Transport</keyword>
<dbReference type="GO" id="GO:0031966">
    <property type="term" value="C:mitochondrial membrane"/>
    <property type="evidence" value="ECO:0007669"/>
    <property type="project" value="UniProtKB-SubCell"/>
</dbReference>
<feature type="domain" description="MRH" evidence="21">
    <location>
        <begin position="711"/>
        <end position="841"/>
    </location>
</feature>
<evidence type="ECO:0000256" key="17">
    <source>
        <dbReference type="ARBA" id="ARBA00023329"/>
    </source>
</evidence>
<dbReference type="GO" id="GO:0007041">
    <property type="term" value="P:lysosomal transport"/>
    <property type="evidence" value="ECO:0007669"/>
    <property type="project" value="InterPro"/>
</dbReference>
<keyword evidence="15 19" id="KW-0472">Membrane</keyword>
<evidence type="ECO:0000256" key="11">
    <source>
        <dbReference type="ARBA" id="ARBA00022989"/>
    </source>
</evidence>
<feature type="chain" id="PRO_5029502245" description="Autophagy-related protein 27" evidence="20">
    <location>
        <begin position="34"/>
        <end position="2202"/>
    </location>
</feature>
<feature type="compositionally biased region" description="Basic residues" evidence="18">
    <location>
        <begin position="2159"/>
        <end position="2172"/>
    </location>
</feature>
<dbReference type="GO" id="GO:0038023">
    <property type="term" value="F:signaling receptor activity"/>
    <property type="evidence" value="ECO:0007669"/>
    <property type="project" value="InterPro"/>
</dbReference>
<keyword evidence="8 19" id="KW-0812">Transmembrane</keyword>
<dbReference type="SUPFAM" id="SSF50911">
    <property type="entry name" value="Mannose 6-phosphate receptor domain"/>
    <property type="match status" value="14"/>
</dbReference>
<reference evidence="22 23" key="1">
    <citation type="submission" date="2020-08" db="EMBL/GenBank/DDBJ databases">
        <authorList>
            <person name="Hejnol A."/>
        </authorList>
    </citation>
    <scope>NUCLEOTIDE SEQUENCE [LARGE SCALE GENOMIC DNA]</scope>
</reference>
<evidence type="ECO:0000256" key="15">
    <source>
        <dbReference type="ARBA" id="ARBA00023136"/>
    </source>
</evidence>
<dbReference type="InterPro" id="IPR009011">
    <property type="entry name" value="Man6P_isomerase_rcpt-bd_dom_sf"/>
</dbReference>
<feature type="compositionally biased region" description="Low complexity" evidence="18">
    <location>
        <begin position="2176"/>
        <end position="2187"/>
    </location>
</feature>
<evidence type="ECO:0000256" key="7">
    <source>
        <dbReference type="ARBA" id="ARBA00022448"/>
    </source>
</evidence>
<dbReference type="PANTHER" id="PTHR15071">
    <property type="entry name" value="MANNOSE-6-PHOSPHATE RECEPTOR FAMILY MEMBER"/>
    <property type="match status" value="1"/>
</dbReference>
<organism evidence="22 23">
    <name type="scientific">Dimorphilus gyrociliatus</name>
    <dbReference type="NCBI Taxonomy" id="2664684"/>
    <lineage>
        <taxon>Eukaryota</taxon>
        <taxon>Metazoa</taxon>
        <taxon>Spiralia</taxon>
        <taxon>Lophotrochozoa</taxon>
        <taxon>Annelida</taxon>
        <taxon>Polychaeta</taxon>
        <taxon>Polychaeta incertae sedis</taxon>
        <taxon>Dinophilidae</taxon>
        <taxon>Dimorphilus</taxon>
    </lineage>
</organism>
<name>A0A7I8VAT5_9ANNE</name>
<keyword evidence="10" id="KW-0653">Protein transport</keyword>
<dbReference type="InterPro" id="IPR018939">
    <property type="entry name" value="Autophagy-rel_prot_27"/>
</dbReference>
<sequence>MESILLLNKRRNFHKLLINILIIIGFLGSSTNSETCSVTKLKFAIIPGDLRVVYNDSGRYHDYTFNLCNAVSCGDSTDAVMCNKTTATSTPFAELKSVNITNDDSSTILDFTDNKKEQNLNVLLLCGKTLGTPKITVEEHSENTEAVSIKWETGSACAIPPARKFVPCYAYNKNHELIDLNPLGLRNPFKYLMSDNSTIHISVCSTIPSKHLKDCSSEAVCKTFADEKAKKLGRPSKGIQLNDDESLTITYKSATSETKVTFRCPKDDTGIGQIKLISNIEDSYEFEIETEYACPLRNQIVKGNKLTMEKNGINFDLAVFSDNAYNTSTDKYTYFIGFNKGSKILEACGLEHALACQKYQNSNQKIGGLDEYLSYFDGKITLTIKDGRPCRDKFHRQTIIDFICDPSAKNVVLKHIREDHCLYFFEAYTKQACLHNNRKIFQPCLVEHNGQVFDISPLKNKNWRVLPQDNENKDEIFISPCSFLNPSSEEIKCNHIPTSVCLSKPDDKYGFRYGNLSMSPVYDKDTKSLKMTSVGGDLYIGNNKPRKAEINFECGTDETSTPTYIKEENILYIDWFTKYACQSNIIVGDECKVSVNGYDINLFPLTHEVFTINGTDEYYKLKICNNFELSNWAARRCVKDKCKDLAPANQKLQYKDQVLQLIYSDKGSPKVKISFICDRDVSLAELEISQRNKATTAIEVRTPHACINPSMECTYIDRKGNKFDLTKLAGISYAIEDSKYDYRFSICTPLKDVPFNCHETSTLCAKDKETEEVLPEIATITGAKMEDLGGHILITYPNPEDGEQNKTHISFQCSTQQSYTILTDFAYNHIINFHTPLVCPVKHYENRKNCSIEYQGQKYLIEPIKKTIQLKINDKEEDFTLQACGEKSGIYKNDEQYYSSNNELETINDHRTNFKVDFTQIDKKKPNLEVRFGCDRKKQTKVRVKEDDSTIVIILWIAEVCEYKTSVGCETPQFSFDFLRSKPYYEIEDTNGKLFLSICQSLPPKFEGPCRGAGACLEYKNGTKVSLGYLQSHLESDGDGAIITYKGGKKCNGASKVTITFLVKDGFEFKRQGTDDCEYNFQFLTPAYKNSEKRIGSDCSVTDPVYNYKFDLSSLKAKTNKVESNDKQYNFFLSVCQADKNSPCEKGIGACQEIVQDPVAKKMMMGNINDKLQWVNQKLRLKYTGGTKCHGIFKRSTVIDFICDRQVEKIVYINETENCEYQFEWFTALACRSFETTPTCSAEDSKNNKIYNFSPLTKTSSNYIVDGKDVKFAINLCAPVIDKPYKVGQIGVNCPAHSSVCLLKDHEKSEMLSSVVATEFSVSDGKVDINFKDSKHKVNIAAECSENEGEPEFVSQEEKDSIKEYKFIWSSKYFCPIDTKPDETIGKDCKVIDKETGYVFDLNHFSKTPLTFKTEKYEYKISFCHLLKEEETSCKNSYACQTELSGLKKSFSLGTKKSAVEFKGGAIYVNYTLGNKCSSKKERNISIAIKCPETSQIDLEPQIIEISHCDYSMTWFTKQMCERPMKCSVKNNKNRYFDLSDLILNKESYKVKTSKYTLYFNLCGYVRGMKDCSSDSFACAKVIGSNQYLSLGSGLNDKPLEYKNGAIHVFYSNGSACTEDKSKRVTTKIIIDCGLETSMRAEYYDCTFLIYWSMPRLCEETCVKSVQRDFGYNLNSILSDISKSNTKLGDCLKSKDHKCSAIKYQDASYGSWESCNYKKISDGFEVNFNNGDKCSEGKKSSKFVIACKDKQFLREYMKTDCELSFVYETPQACPTQKVLCASDHYNLSPLMNEINHVKNKDSIYHVGICNGIKNIDGCPKNTVVCLEKSGKFLPMAYLNTKKLQEFEKTNEPLVLTYTSAPIYYTECGNKYVQVAIYFICDKENIGAMEFISWDSDKCQLSLRWKTYYGCPTTKHLVQIKDGIIKEGPFVIDLSNSSVYKKTTVTDAKSNKKITINLAEKKGAIISSEENDKTIAKASNIKYYIENYQFLMTSRLSYYSTTVYFQCSDKDEKPELSIREDRIYTINWKTKATCLTKPLKNSKTVVKKNSNKLKIFMIIIGCLICLLVVGIVFVKRRRIMLYWRRRRFNADYYANIEDDEDHLIDAAENVAFSEECNIRGSPFSNDVQVEWHSQKRDDKLITGDDLGFGSDNDRPQTSVKQKKNQSKKKKGDKQKHSSSTPSVSSLPSKSKRYREDSDDDLLV</sequence>
<evidence type="ECO:0000256" key="14">
    <source>
        <dbReference type="ARBA" id="ARBA00023128"/>
    </source>
</evidence>
<feature type="domain" description="MRH" evidence="21">
    <location>
        <begin position="1238"/>
        <end position="1377"/>
    </location>
</feature>
<dbReference type="InterPro" id="IPR000479">
    <property type="entry name" value="CIMR_rpt"/>
</dbReference>
<evidence type="ECO:0000256" key="19">
    <source>
        <dbReference type="SAM" id="Phobius"/>
    </source>
</evidence>
<evidence type="ECO:0000256" key="18">
    <source>
        <dbReference type="SAM" id="MobiDB-lite"/>
    </source>
</evidence>
<protein>
    <recommendedName>
        <fullName evidence="6">Autophagy-related protein 27</fullName>
    </recommendedName>
</protein>
<evidence type="ECO:0000256" key="16">
    <source>
        <dbReference type="ARBA" id="ARBA00023157"/>
    </source>
</evidence>
<evidence type="ECO:0000256" key="20">
    <source>
        <dbReference type="SAM" id="SignalP"/>
    </source>
</evidence>
<comment type="similarity">
    <text evidence="5">Belongs to the ATG27 family.</text>
</comment>
<comment type="caution">
    <text evidence="22">The sequence shown here is derived from an EMBL/GenBank/DDBJ whole genome shotgun (WGS) entry which is preliminary data.</text>
</comment>
<dbReference type="EMBL" id="CAJFCJ010000003">
    <property type="protein sequence ID" value="CAD5113302.1"/>
    <property type="molecule type" value="Genomic_DNA"/>
</dbReference>
<evidence type="ECO:0000256" key="5">
    <source>
        <dbReference type="ARBA" id="ARBA00005363"/>
    </source>
</evidence>
<feature type="domain" description="MRH" evidence="21">
    <location>
        <begin position="589"/>
        <end position="708"/>
    </location>
</feature>
<accession>A0A7I8VAT5</accession>
<dbReference type="GO" id="GO:0005537">
    <property type="term" value="F:D-mannose binding"/>
    <property type="evidence" value="ECO:0007669"/>
    <property type="project" value="InterPro"/>
</dbReference>
<dbReference type="Pfam" id="PF00878">
    <property type="entry name" value="CIMR"/>
    <property type="match status" value="8"/>
</dbReference>
<feature type="domain" description="MRH" evidence="21">
    <location>
        <begin position="1097"/>
        <end position="1233"/>
    </location>
</feature>
<feature type="domain" description="MRH" evidence="21">
    <location>
        <begin position="1387"/>
        <end position="1523"/>
    </location>
</feature>
<evidence type="ECO:0000313" key="23">
    <source>
        <dbReference type="Proteomes" id="UP000549394"/>
    </source>
</evidence>
<evidence type="ECO:0000256" key="3">
    <source>
        <dbReference type="ARBA" id="ARBA00004394"/>
    </source>
</evidence>
<feature type="domain" description="MRH" evidence="21">
    <location>
        <begin position="166"/>
        <end position="296"/>
    </location>
</feature>
<feature type="domain" description="MRH" evidence="21">
    <location>
        <begin position="1525"/>
        <end position="1660"/>
    </location>
</feature>
<dbReference type="PROSITE" id="PS51914">
    <property type="entry name" value="MRH"/>
    <property type="match status" value="12"/>
</dbReference>